<dbReference type="InterPro" id="IPR009874">
    <property type="entry name" value="DUF1428"/>
</dbReference>
<accession>A0AAE9ZYD5</accession>
<dbReference type="InterPro" id="IPR011008">
    <property type="entry name" value="Dimeric_a/b-barrel"/>
</dbReference>
<dbReference type="RefSeq" id="WP_330929159.1">
    <property type="nucleotide sequence ID" value="NZ_CP119075.1"/>
</dbReference>
<gene>
    <name evidence="1" type="ORF">PXH66_14075</name>
</gene>
<proteinExistence type="predicted"/>
<dbReference type="Proteomes" id="UP001218638">
    <property type="component" value="Chromosome"/>
</dbReference>
<reference evidence="1" key="1">
    <citation type="submission" date="2023-03" db="EMBL/GenBank/DDBJ databases">
        <title>Lomoglobus Profundus gen. nov., sp. nov., a novel member of the phylum Verrucomicrobia, isolated from deep-marine sediment of South China Sea.</title>
        <authorList>
            <person name="Ahmad T."/>
            <person name="Ishaq S.E."/>
            <person name="Wang F."/>
        </authorList>
    </citation>
    <scope>NUCLEOTIDE SEQUENCE</scope>
    <source>
        <strain evidence="1">LMO-M01</strain>
    </source>
</reference>
<sequence length="122" mass="13830">MSEYVDGFVIVVPAAKLAAYRKMARQACQVWMEYGALDYRECVSEDLSVKCGTPFEKLTKLKSDELIVFAWITYRSKAQRNKINAKVMADPRIQSMCEQGEMPCDPKRMSYGGFKTIVAARA</sequence>
<protein>
    <submittedName>
        <fullName evidence="1">DUF1428 domain-containing protein</fullName>
    </submittedName>
</protein>
<dbReference type="Pfam" id="PF07237">
    <property type="entry name" value="DUF1428"/>
    <property type="match status" value="1"/>
</dbReference>
<evidence type="ECO:0000313" key="2">
    <source>
        <dbReference type="Proteomes" id="UP001218638"/>
    </source>
</evidence>
<keyword evidence="2" id="KW-1185">Reference proteome</keyword>
<dbReference type="EMBL" id="CP119075">
    <property type="protein sequence ID" value="WED63463.1"/>
    <property type="molecule type" value="Genomic_DNA"/>
</dbReference>
<dbReference type="AlphaFoldDB" id="A0AAE9ZYD5"/>
<dbReference type="Gene3D" id="3.30.70.100">
    <property type="match status" value="1"/>
</dbReference>
<dbReference type="PIRSF" id="PIRSF007028">
    <property type="entry name" value="UCP007028"/>
    <property type="match status" value="1"/>
</dbReference>
<dbReference type="SUPFAM" id="SSF54909">
    <property type="entry name" value="Dimeric alpha+beta barrel"/>
    <property type="match status" value="1"/>
</dbReference>
<organism evidence="1 2">
    <name type="scientific">Synoicihabitans lomoniglobus</name>
    <dbReference type="NCBI Taxonomy" id="2909285"/>
    <lineage>
        <taxon>Bacteria</taxon>
        <taxon>Pseudomonadati</taxon>
        <taxon>Verrucomicrobiota</taxon>
        <taxon>Opitutia</taxon>
        <taxon>Opitutales</taxon>
        <taxon>Opitutaceae</taxon>
        <taxon>Synoicihabitans</taxon>
    </lineage>
</organism>
<evidence type="ECO:0000313" key="1">
    <source>
        <dbReference type="EMBL" id="WED63463.1"/>
    </source>
</evidence>
<name>A0AAE9ZYD5_9BACT</name>
<dbReference type="KEGG" id="slom:PXH66_14075"/>